<evidence type="ECO:0000313" key="10">
    <source>
        <dbReference type="Proteomes" id="UP000462760"/>
    </source>
</evidence>
<keyword evidence="7" id="KW-0902">Two-component regulatory system</keyword>
<protein>
    <recommendedName>
        <fullName evidence="2">histidine kinase</fullName>
        <ecNumber evidence="2">2.7.13.3</ecNumber>
    </recommendedName>
</protein>
<comment type="caution">
    <text evidence="9">The sequence shown here is derived from an EMBL/GenBank/DDBJ whole genome shotgun (WGS) entry which is preliminary data.</text>
</comment>
<name>A0A844FF51_9FIRM</name>
<dbReference type="GO" id="GO:0004673">
    <property type="term" value="F:protein histidine kinase activity"/>
    <property type="evidence" value="ECO:0007669"/>
    <property type="project" value="UniProtKB-EC"/>
</dbReference>
<evidence type="ECO:0000256" key="2">
    <source>
        <dbReference type="ARBA" id="ARBA00012438"/>
    </source>
</evidence>
<comment type="catalytic activity">
    <reaction evidence="1">
        <text>ATP + protein L-histidine = ADP + protein N-phospho-L-histidine.</text>
        <dbReference type="EC" id="2.7.13.3"/>
    </reaction>
</comment>
<feature type="domain" description="Histidine kinase/HSP90-like ATPase" evidence="8">
    <location>
        <begin position="10"/>
        <end position="86"/>
    </location>
</feature>
<dbReference type="PANTHER" id="PTHR44936">
    <property type="entry name" value="SENSOR PROTEIN CREC"/>
    <property type="match status" value="1"/>
</dbReference>
<sequence length="89" mass="9999">MYDRDCNSIDDSQWIIEIIDQGEGFSKKMLKDGKNQLLMGKESRKRNGHHGLGLYIADTIIKKHNGELILSNSVNGGGKVIVKIPLLYK</sequence>
<evidence type="ECO:0000256" key="1">
    <source>
        <dbReference type="ARBA" id="ARBA00000085"/>
    </source>
</evidence>
<dbReference type="InterPro" id="IPR050980">
    <property type="entry name" value="2C_sensor_his_kinase"/>
</dbReference>
<evidence type="ECO:0000256" key="4">
    <source>
        <dbReference type="ARBA" id="ARBA00022741"/>
    </source>
</evidence>
<dbReference type="AlphaFoldDB" id="A0A844FF51"/>
<keyword evidence="4" id="KW-0547">Nucleotide-binding</keyword>
<evidence type="ECO:0000313" key="9">
    <source>
        <dbReference type="EMBL" id="MSS42601.1"/>
    </source>
</evidence>
<dbReference type="GO" id="GO:0000160">
    <property type="term" value="P:phosphorelay signal transduction system"/>
    <property type="evidence" value="ECO:0007669"/>
    <property type="project" value="UniProtKB-KW"/>
</dbReference>
<dbReference type="Gene3D" id="3.30.565.10">
    <property type="entry name" value="Histidine kinase-like ATPase, C-terminal domain"/>
    <property type="match status" value="1"/>
</dbReference>
<dbReference type="InterPro" id="IPR004358">
    <property type="entry name" value="Sig_transdc_His_kin-like_C"/>
</dbReference>
<keyword evidence="3" id="KW-0808">Transferase</keyword>
<dbReference type="InterPro" id="IPR036890">
    <property type="entry name" value="HATPase_C_sf"/>
</dbReference>
<dbReference type="EMBL" id="VULR01000002">
    <property type="protein sequence ID" value="MSS42601.1"/>
    <property type="molecule type" value="Genomic_DNA"/>
</dbReference>
<reference evidence="9 10" key="1">
    <citation type="submission" date="2019-08" db="EMBL/GenBank/DDBJ databases">
        <title>In-depth cultivation of the pig gut microbiome towards novel bacterial diversity and tailored functional studies.</title>
        <authorList>
            <person name="Wylensek D."/>
            <person name="Hitch T.C.A."/>
            <person name="Clavel T."/>
        </authorList>
    </citation>
    <scope>NUCLEOTIDE SEQUENCE [LARGE SCALE GENOMIC DNA]</scope>
    <source>
        <strain evidence="9 10">Med78-601-WT-4W-RMD-3</strain>
    </source>
</reference>
<dbReference type="Pfam" id="PF02518">
    <property type="entry name" value="HATPase_c"/>
    <property type="match status" value="1"/>
</dbReference>
<evidence type="ECO:0000256" key="5">
    <source>
        <dbReference type="ARBA" id="ARBA00022777"/>
    </source>
</evidence>
<dbReference type="Proteomes" id="UP000462760">
    <property type="component" value="Unassembled WGS sequence"/>
</dbReference>
<evidence type="ECO:0000256" key="6">
    <source>
        <dbReference type="ARBA" id="ARBA00022840"/>
    </source>
</evidence>
<proteinExistence type="predicted"/>
<dbReference type="EC" id="2.7.13.3" evidence="2"/>
<evidence type="ECO:0000259" key="8">
    <source>
        <dbReference type="Pfam" id="PF02518"/>
    </source>
</evidence>
<evidence type="ECO:0000256" key="7">
    <source>
        <dbReference type="ARBA" id="ARBA00023012"/>
    </source>
</evidence>
<organism evidence="9 10">
    <name type="scientific">Anaerosalibacter bizertensis</name>
    <dbReference type="NCBI Taxonomy" id="932217"/>
    <lineage>
        <taxon>Bacteria</taxon>
        <taxon>Bacillati</taxon>
        <taxon>Bacillota</taxon>
        <taxon>Tissierellia</taxon>
        <taxon>Tissierellales</taxon>
        <taxon>Sporanaerobacteraceae</taxon>
        <taxon>Anaerosalibacter</taxon>
    </lineage>
</organism>
<accession>A0A844FF51</accession>
<gene>
    <name evidence="9" type="ORF">FYJ27_02470</name>
</gene>
<dbReference type="InterPro" id="IPR003594">
    <property type="entry name" value="HATPase_dom"/>
</dbReference>
<keyword evidence="5" id="KW-0418">Kinase</keyword>
<evidence type="ECO:0000256" key="3">
    <source>
        <dbReference type="ARBA" id="ARBA00022679"/>
    </source>
</evidence>
<dbReference type="PRINTS" id="PR00344">
    <property type="entry name" value="BCTRLSENSOR"/>
</dbReference>
<dbReference type="GO" id="GO:0005524">
    <property type="term" value="F:ATP binding"/>
    <property type="evidence" value="ECO:0007669"/>
    <property type="project" value="UniProtKB-KW"/>
</dbReference>
<keyword evidence="6" id="KW-0067">ATP-binding</keyword>
<dbReference type="PANTHER" id="PTHR44936:SF10">
    <property type="entry name" value="SENSOR PROTEIN RSTB"/>
    <property type="match status" value="1"/>
</dbReference>
<dbReference type="SUPFAM" id="SSF55874">
    <property type="entry name" value="ATPase domain of HSP90 chaperone/DNA topoisomerase II/histidine kinase"/>
    <property type="match status" value="1"/>
</dbReference>